<sequence>MKSTNSNHNAMYQSAASYMRGPVLRRRTQVQQGGSTTDSRLLQPQPDVDWLHTDPWRVMRIQSEFVDGFGALAEMPPAVSVFGSARTTEESKWYQAAHAVSGELSKAGYAVITGGGPGEMEAANKGAVEAKGFSVGLGIELPFEQKLNHWVDLGMNFRYFFIRKTMFVKYSQAFVCMPGGFGTLDELFEALTLVQTKKIWRFPIVLFGTEFWGPLMDWITSTLLEEGMISAGDENLLYLTDSPEDAVRHIIEVHQHQVDDFENTLAYEDDGVLEATLEKERAEEAESE</sequence>
<dbReference type="FunFam" id="3.40.50.450:FF:000011">
    <property type="entry name" value="TIGR00730 family Rossman fold protein"/>
    <property type="match status" value="1"/>
</dbReference>
<comment type="similarity">
    <text evidence="1">Belongs to the LOG family.</text>
</comment>
<organism evidence="3 4">
    <name type="scientific">Lawsonella clevelandensis</name>
    <dbReference type="NCBI Taxonomy" id="1528099"/>
    <lineage>
        <taxon>Bacteria</taxon>
        <taxon>Bacillati</taxon>
        <taxon>Actinomycetota</taxon>
        <taxon>Actinomycetes</taxon>
        <taxon>Mycobacteriales</taxon>
        <taxon>Lawsonellaceae</taxon>
        <taxon>Lawsonella</taxon>
    </lineage>
</organism>
<evidence type="ECO:0000313" key="4">
    <source>
        <dbReference type="Proteomes" id="UP000324288"/>
    </source>
</evidence>
<reference evidence="3 4" key="1">
    <citation type="submission" date="2019-04" db="EMBL/GenBank/DDBJ databases">
        <authorList>
            <person name="Seth-Smith MB H."/>
            <person name="Seth-Smith H."/>
        </authorList>
    </citation>
    <scope>NUCLEOTIDE SEQUENCE [LARGE SCALE GENOMIC DNA]</scope>
    <source>
        <strain evidence="3">USB-603019</strain>
    </source>
</reference>
<accession>A0A5E3ZW17</accession>
<comment type="catalytic activity">
    <reaction evidence="1">
        <text>N(6)-(dimethylallyl)adenosine 5'-phosphate + H2O = N(6)-dimethylallyladenine + D-ribose 5-phosphate</text>
        <dbReference type="Rhea" id="RHEA:48560"/>
        <dbReference type="ChEBI" id="CHEBI:15377"/>
        <dbReference type="ChEBI" id="CHEBI:17660"/>
        <dbReference type="ChEBI" id="CHEBI:57526"/>
        <dbReference type="ChEBI" id="CHEBI:78346"/>
        <dbReference type="EC" id="3.2.2.n1"/>
    </reaction>
</comment>
<evidence type="ECO:0000256" key="2">
    <source>
        <dbReference type="SAM" id="MobiDB-lite"/>
    </source>
</evidence>
<proteinExistence type="inferred from homology"/>
<dbReference type="Gene3D" id="3.40.50.450">
    <property type="match status" value="1"/>
</dbReference>
<name>A0A5E3ZW17_9ACTN</name>
<dbReference type="SUPFAM" id="SSF102405">
    <property type="entry name" value="MCP/YpsA-like"/>
    <property type="match status" value="1"/>
</dbReference>
<dbReference type="PANTHER" id="PTHR43393">
    <property type="entry name" value="CYTOKININ RIBOSIDE 5'-MONOPHOSPHATE PHOSPHORIBOHYDROLASE"/>
    <property type="match status" value="1"/>
</dbReference>
<protein>
    <recommendedName>
        <fullName evidence="1">Cytokinin riboside 5'-monophosphate phosphoribohydrolase</fullName>
        <ecNumber evidence="1">3.2.2.n1</ecNumber>
    </recommendedName>
</protein>
<gene>
    <name evidence="3" type="primary">log</name>
    <name evidence="3" type="ORF">LC603019_00367</name>
</gene>
<keyword evidence="1 3" id="KW-0378">Hydrolase</keyword>
<keyword evidence="4" id="KW-1185">Reference proteome</keyword>
<dbReference type="PANTHER" id="PTHR43393:SF2">
    <property type="entry name" value="CYTOKININ RIBOSIDE 5'-MONOPHOSPHATE PHOSPHORIBOHYDROLASE"/>
    <property type="match status" value="1"/>
</dbReference>
<dbReference type="EMBL" id="LR584267">
    <property type="protein sequence ID" value="VHN99966.1"/>
    <property type="molecule type" value="Genomic_DNA"/>
</dbReference>
<dbReference type="InterPro" id="IPR052341">
    <property type="entry name" value="LOG_family_nucleotidases"/>
</dbReference>
<dbReference type="EC" id="3.2.2.n1" evidence="1"/>
<dbReference type="GO" id="GO:0005829">
    <property type="term" value="C:cytosol"/>
    <property type="evidence" value="ECO:0007669"/>
    <property type="project" value="TreeGrafter"/>
</dbReference>
<keyword evidence="1" id="KW-0203">Cytokinin biosynthesis</keyword>
<dbReference type="InterPro" id="IPR031100">
    <property type="entry name" value="LOG_fam"/>
</dbReference>
<dbReference type="NCBIfam" id="TIGR00730">
    <property type="entry name" value="Rossman fold protein, TIGR00730 family"/>
    <property type="match status" value="1"/>
</dbReference>
<feature type="compositionally biased region" description="Polar residues" evidence="2">
    <location>
        <begin position="29"/>
        <end position="42"/>
    </location>
</feature>
<evidence type="ECO:0000256" key="1">
    <source>
        <dbReference type="RuleBase" id="RU363015"/>
    </source>
</evidence>
<comment type="catalytic activity">
    <reaction evidence="1">
        <text>9-ribosyl-trans-zeatin 5'-phosphate + H2O = trans-zeatin + D-ribose 5-phosphate</text>
        <dbReference type="Rhea" id="RHEA:48564"/>
        <dbReference type="ChEBI" id="CHEBI:15377"/>
        <dbReference type="ChEBI" id="CHEBI:16522"/>
        <dbReference type="ChEBI" id="CHEBI:78346"/>
        <dbReference type="ChEBI" id="CHEBI:87947"/>
        <dbReference type="EC" id="3.2.2.n1"/>
    </reaction>
</comment>
<feature type="region of interest" description="Disordered" evidence="2">
    <location>
        <begin position="27"/>
        <end position="46"/>
    </location>
</feature>
<dbReference type="GO" id="GO:0102682">
    <property type="term" value="F:cytokinin riboside 5'-monophosphate phosphoribohydrolase activity"/>
    <property type="evidence" value="ECO:0007669"/>
    <property type="project" value="RHEA"/>
</dbReference>
<dbReference type="InterPro" id="IPR005269">
    <property type="entry name" value="LOG"/>
</dbReference>
<dbReference type="AlphaFoldDB" id="A0A5E3ZW17"/>
<dbReference type="Pfam" id="PF03641">
    <property type="entry name" value="Lysine_decarbox"/>
    <property type="match status" value="1"/>
</dbReference>
<dbReference type="Proteomes" id="UP000324288">
    <property type="component" value="Chromosome"/>
</dbReference>
<evidence type="ECO:0000313" key="3">
    <source>
        <dbReference type="EMBL" id="VHN99966.1"/>
    </source>
</evidence>
<dbReference type="GO" id="GO:0009691">
    <property type="term" value="P:cytokinin biosynthetic process"/>
    <property type="evidence" value="ECO:0007669"/>
    <property type="project" value="UniProtKB-UniRule"/>
</dbReference>